<organism evidence="1 2">
    <name type="scientific">Kitasatospora terrestris</name>
    <dbReference type="NCBI Taxonomy" id="258051"/>
    <lineage>
        <taxon>Bacteria</taxon>
        <taxon>Bacillati</taxon>
        <taxon>Actinomycetota</taxon>
        <taxon>Actinomycetes</taxon>
        <taxon>Kitasatosporales</taxon>
        <taxon>Streptomycetaceae</taxon>
        <taxon>Kitasatospora</taxon>
    </lineage>
</organism>
<proteinExistence type="predicted"/>
<accession>A0ABP9DG71</accession>
<sequence>MDQLWFQVDVPIRSTDAPTGQGFHVLVGQAASGSQALSLARATCEAALAARSAGLAVPIRRPDGWGARGVRPGWTHDWSAATVAHWHCDSLLFTK</sequence>
<name>A0ABP9DG71_9ACTN</name>
<dbReference type="RefSeq" id="WP_345695336.1">
    <property type="nucleotide sequence ID" value="NZ_BAABIS010000001.1"/>
</dbReference>
<protein>
    <submittedName>
        <fullName evidence="1">Uncharacterized protein</fullName>
    </submittedName>
</protein>
<evidence type="ECO:0000313" key="2">
    <source>
        <dbReference type="Proteomes" id="UP001501752"/>
    </source>
</evidence>
<dbReference type="Proteomes" id="UP001501752">
    <property type="component" value="Unassembled WGS sequence"/>
</dbReference>
<comment type="caution">
    <text evidence="1">The sequence shown here is derived from an EMBL/GenBank/DDBJ whole genome shotgun (WGS) entry which is preliminary data.</text>
</comment>
<reference evidence="2" key="1">
    <citation type="journal article" date="2019" name="Int. J. Syst. Evol. Microbiol.">
        <title>The Global Catalogue of Microorganisms (GCM) 10K type strain sequencing project: providing services to taxonomists for standard genome sequencing and annotation.</title>
        <authorList>
            <consortium name="The Broad Institute Genomics Platform"/>
            <consortium name="The Broad Institute Genome Sequencing Center for Infectious Disease"/>
            <person name="Wu L."/>
            <person name="Ma J."/>
        </authorList>
    </citation>
    <scope>NUCLEOTIDE SEQUENCE [LARGE SCALE GENOMIC DNA]</scope>
    <source>
        <strain evidence="2">JCM 13006</strain>
    </source>
</reference>
<gene>
    <name evidence="1" type="ORF">GCM10023235_07840</name>
</gene>
<dbReference type="EMBL" id="BAABIS010000001">
    <property type="protein sequence ID" value="GAA4835534.1"/>
    <property type="molecule type" value="Genomic_DNA"/>
</dbReference>
<keyword evidence="2" id="KW-1185">Reference proteome</keyword>
<evidence type="ECO:0000313" key="1">
    <source>
        <dbReference type="EMBL" id="GAA4835534.1"/>
    </source>
</evidence>